<comment type="similarity">
    <text evidence="2">Belongs to the alkB family.</text>
</comment>
<name>A0A9J6GHW6_HAELO</name>
<comment type="caution">
    <text evidence="7">The sequence shown here is derived from an EMBL/GenBank/DDBJ whole genome shotgun (WGS) entry which is preliminary data.</text>
</comment>
<accession>A0A9J6GHW6</accession>
<evidence type="ECO:0000256" key="4">
    <source>
        <dbReference type="ARBA" id="ARBA00022964"/>
    </source>
</evidence>
<dbReference type="GO" id="GO:0046872">
    <property type="term" value="F:metal ion binding"/>
    <property type="evidence" value="ECO:0007669"/>
    <property type="project" value="UniProtKB-KW"/>
</dbReference>
<dbReference type="Gene3D" id="2.60.120.590">
    <property type="entry name" value="Alpha-ketoglutarate-dependent dioxygenase AlkB-like"/>
    <property type="match status" value="1"/>
</dbReference>
<proteinExistence type="inferred from homology"/>
<dbReference type="EMBL" id="JABSTR010000007">
    <property type="protein sequence ID" value="KAH9375021.1"/>
    <property type="molecule type" value="Genomic_DNA"/>
</dbReference>
<evidence type="ECO:0000313" key="7">
    <source>
        <dbReference type="EMBL" id="KAH9375021.1"/>
    </source>
</evidence>
<keyword evidence="4" id="KW-0223">Dioxygenase</keyword>
<dbReference type="GO" id="GO:0051213">
    <property type="term" value="F:dioxygenase activity"/>
    <property type="evidence" value="ECO:0007669"/>
    <property type="project" value="UniProtKB-KW"/>
</dbReference>
<evidence type="ECO:0000256" key="1">
    <source>
        <dbReference type="ARBA" id="ARBA00001954"/>
    </source>
</evidence>
<evidence type="ECO:0000256" key="6">
    <source>
        <dbReference type="ARBA" id="ARBA00023004"/>
    </source>
</evidence>
<evidence type="ECO:0000256" key="5">
    <source>
        <dbReference type="ARBA" id="ARBA00023002"/>
    </source>
</evidence>
<keyword evidence="6" id="KW-0408">Iron</keyword>
<dbReference type="InterPro" id="IPR037151">
    <property type="entry name" value="AlkB-like_sf"/>
</dbReference>
<keyword evidence="8" id="KW-1185">Reference proteome</keyword>
<protein>
    <submittedName>
        <fullName evidence="7">Uncharacterized protein</fullName>
    </submittedName>
</protein>
<evidence type="ECO:0000256" key="2">
    <source>
        <dbReference type="ARBA" id="ARBA00007879"/>
    </source>
</evidence>
<sequence length="102" mass="11921">MAAPMCSAGDLDNFRVTSLPDNVFYIPDFITEAEEKLLYDKVYSAPKPKWVQLSHRRLQNWGMNRLDFCPSSGFQPGRHVFHFILQVDCLIPKAWFKKICRK</sequence>
<dbReference type="Proteomes" id="UP000821853">
    <property type="component" value="Chromosome 5"/>
</dbReference>
<dbReference type="InterPro" id="IPR032862">
    <property type="entry name" value="ALKBH6"/>
</dbReference>
<organism evidence="7 8">
    <name type="scientific">Haemaphysalis longicornis</name>
    <name type="common">Bush tick</name>
    <dbReference type="NCBI Taxonomy" id="44386"/>
    <lineage>
        <taxon>Eukaryota</taxon>
        <taxon>Metazoa</taxon>
        <taxon>Ecdysozoa</taxon>
        <taxon>Arthropoda</taxon>
        <taxon>Chelicerata</taxon>
        <taxon>Arachnida</taxon>
        <taxon>Acari</taxon>
        <taxon>Parasitiformes</taxon>
        <taxon>Ixodida</taxon>
        <taxon>Ixodoidea</taxon>
        <taxon>Ixodidae</taxon>
        <taxon>Haemaphysalinae</taxon>
        <taxon>Haemaphysalis</taxon>
    </lineage>
</organism>
<dbReference type="GO" id="GO:0005634">
    <property type="term" value="C:nucleus"/>
    <property type="evidence" value="ECO:0007669"/>
    <property type="project" value="TreeGrafter"/>
</dbReference>
<evidence type="ECO:0000313" key="8">
    <source>
        <dbReference type="Proteomes" id="UP000821853"/>
    </source>
</evidence>
<keyword evidence="3" id="KW-0479">Metal-binding</keyword>
<keyword evidence="5" id="KW-0560">Oxidoreductase</keyword>
<comment type="cofactor">
    <cofactor evidence="1">
        <name>Fe(2+)</name>
        <dbReference type="ChEBI" id="CHEBI:29033"/>
    </cofactor>
</comment>
<gene>
    <name evidence="7" type="ORF">HPB48_003811</name>
</gene>
<dbReference type="VEuPathDB" id="VectorBase:HLOH_062690"/>
<dbReference type="PANTHER" id="PTHR46030:SF1">
    <property type="entry name" value="ALPHA-KETOGLUTARATE-DEPENDENT DIOXYGENASE ALKB HOMOLOG 6"/>
    <property type="match status" value="1"/>
</dbReference>
<evidence type="ECO:0000256" key="3">
    <source>
        <dbReference type="ARBA" id="ARBA00022723"/>
    </source>
</evidence>
<dbReference type="OrthoDB" id="412814at2759"/>
<reference evidence="7 8" key="1">
    <citation type="journal article" date="2020" name="Cell">
        <title>Large-Scale Comparative Analyses of Tick Genomes Elucidate Their Genetic Diversity and Vector Capacities.</title>
        <authorList>
            <consortium name="Tick Genome and Microbiome Consortium (TIGMIC)"/>
            <person name="Jia N."/>
            <person name="Wang J."/>
            <person name="Shi W."/>
            <person name="Du L."/>
            <person name="Sun Y."/>
            <person name="Zhan W."/>
            <person name="Jiang J.F."/>
            <person name="Wang Q."/>
            <person name="Zhang B."/>
            <person name="Ji P."/>
            <person name="Bell-Sakyi L."/>
            <person name="Cui X.M."/>
            <person name="Yuan T.T."/>
            <person name="Jiang B.G."/>
            <person name="Yang W.F."/>
            <person name="Lam T.T."/>
            <person name="Chang Q.C."/>
            <person name="Ding S.J."/>
            <person name="Wang X.J."/>
            <person name="Zhu J.G."/>
            <person name="Ruan X.D."/>
            <person name="Zhao L."/>
            <person name="Wei J.T."/>
            <person name="Ye R.Z."/>
            <person name="Que T.C."/>
            <person name="Du C.H."/>
            <person name="Zhou Y.H."/>
            <person name="Cheng J.X."/>
            <person name="Dai P.F."/>
            <person name="Guo W.B."/>
            <person name="Han X.H."/>
            <person name="Huang E.J."/>
            <person name="Li L.F."/>
            <person name="Wei W."/>
            <person name="Gao Y.C."/>
            <person name="Liu J.Z."/>
            <person name="Shao H.Z."/>
            <person name="Wang X."/>
            <person name="Wang C.C."/>
            <person name="Yang T.C."/>
            <person name="Huo Q.B."/>
            <person name="Li W."/>
            <person name="Chen H.Y."/>
            <person name="Chen S.E."/>
            <person name="Zhou L.G."/>
            <person name="Ni X.B."/>
            <person name="Tian J.H."/>
            <person name="Sheng Y."/>
            <person name="Liu T."/>
            <person name="Pan Y.S."/>
            <person name="Xia L.Y."/>
            <person name="Li J."/>
            <person name="Zhao F."/>
            <person name="Cao W.C."/>
        </authorList>
    </citation>
    <scope>NUCLEOTIDE SEQUENCE [LARGE SCALE GENOMIC DNA]</scope>
    <source>
        <strain evidence="7">HaeL-2018</strain>
    </source>
</reference>
<dbReference type="AlphaFoldDB" id="A0A9J6GHW6"/>
<dbReference type="PANTHER" id="PTHR46030">
    <property type="entry name" value="ALPHA-KETOGLUTARATE-DEPENDENT DIOXYGENASE ALKB HOMOLOG 6"/>
    <property type="match status" value="1"/>
</dbReference>